<protein>
    <submittedName>
        <fullName evidence="5">TPM domain-containing protein</fullName>
    </submittedName>
</protein>
<feature type="region of interest" description="Disordered" evidence="2">
    <location>
        <begin position="1"/>
        <end position="30"/>
    </location>
</feature>
<reference evidence="5 6" key="1">
    <citation type="submission" date="2023-06" db="EMBL/GenBank/DDBJ databases">
        <authorList>
            <person name="Feng G."/>
            <person name="Li J."/>
            <person name="Zhu H."/>
        </authorList>
    </citation>
    <scope>NUCLEOTIDE SEQUENCE [LARGE SCALE GENOMIC DNA]</scope>
    <source>
        <strain evidence="5 6">RHCKG23</strain>
    </source>
</reference>
<organism evidence="5 6">
    <name type="scientific">Curtobacterium citri</name>
    <dbReference type="NCBI Taxonomy" id="3055139"/>
    <lineage>
        <taxon>Bacteria</taxon>
        <taxon>Bacillati</taxon>
        <taxon>Actinomycetota</taxon>
        <taxon>Actinomycetes</taxon>
        <taxon>Micrococcales</taxon>
        <taxon>Microbacteriaceae</taxon>
        <taxon>Curtobacterium</taxon>
    </lineage>
</organism>
<keyword evidence="1" id="KW-0175">Coiled coil</keyword>
<accession>A0ABT7T8W6</accession>
<proteinExistence type="predicted"/>
<feature type="coiled-coil region" evidence="1">
    <location>
        <begin position="506"/>
        <end position="533"/>
    </location>
</feature>
<dbReference type="Gene3D" id="3.10.310.50">
    <property type="match status" value="1"/>
</dbReference>
<dbReference type="RefSeq" id="WP_289458877.1">
    <property type="nucleotide sequence ID" value="NZ_JAUCML010000005.1"/>
</dbReference>
<dbReference type="Pfam" id="PF04536">
    <property type="entry name" value="TPM_phosphatase"/>
    <property type="match status" value="1"/>
</dbReference>
<gene>
    <name evidence="5" type="ORF">QUG92_09845</name>
</gene>
<dbReference type="Proteomes" id="UP001237823">
    <property type="component" value="Unassembled WGS sequence"/>
</dbReference>
<evidence type="ECO:0000313" key="5">
    <source>
        <dbReference type="EMBL" id="MDM7885407.1"/>
    </source>
</evidence>
<feature type="compositionally biased region" description="Basic residues" evidence="2">
    <location>
        <begin position="20"/>
        <end position="30"/>
    </location>
</feature>
<dbReference type="EMBL" id="JAUCML010000005">
    <property type="protein sequence ID" value="MDM7885407.1"/>
    <property type="molecule type" value="Genomic_DNA"/>
</dbReference>
<evidence type="ECO:0000256" key="3">
    <source>
        <dbReference type="SAM" id="Phobius"/>
    </source>
</evidence>
<keyword evidence="3" id="KW-1133">Transmembrane helix</keyword>
<evidence type="ECO:0000256" key="2">
    <source>
        <dbReference type="SAM" id="MobiDB-lite"/>
    </source>
</evidence>
<keyword evidence="3" id="KW-0472">Membrane</keyword>
<evidence type="ECO:0000313" key="6">
    <source>
        <dbReference type="Proteomes" id="UP001237823"/>
    </source>
</evidence>
<comment type="caution">
    <text evidence="5">The sequence shown here is derived from an EMBL/GenBank/DDBJ whole genome shotgun (WGS) entry which is preliminary data.</text>
</comment>
<evidence type="ECO:0000259" key="4">
    <source>
        <dbReference type="Pfam" id="PF04536"/>
    </source>
</evidence>
<sequence>MRAVHDGSSTDDTGADRSPRRPRPRARGGRAARLAARLGSLLLAAGLVLAPAAAAHATDPVDLGGAYVVDEAGVLSSSQRSEVERAVSDLYDRTQTQLYVVYVPTFTNPSDHTAWGDALMERNQIDSDAIVLSVAVDDRIADIQQTNETALSRGDVESAYQDDAVPQLRNGDWAGAAVALADGLVQTQAPADLTWLWVLLLVVVVGLVVVVLVVRTRNKRRTAEAERAQQASLAGLERKAGGALVTIDDELRTAEQEVGFASAQFGEDAAKPFAEAVAAAKRSVRQAFSYQQQLDDEVPDSPQQRAQWANDIIAICERAHASIEEQTEAFDRLRALEDGVEDAATALASAVAAAPADLDAARRALERVRGQYTGRTLATVSDNVAQADQVLGFATERSQAATAAIAAGDKGEAVIAVRDAQHALAQVQQLTTSATGAERTFSEASARAEAMRVDIEGDVAAARAMRSADPALAGAVTRADTVLRQGLDPRDPIAAVDVLTRANTDIDAALAAARGAQEQRQRAQRALDDALRDARARISQARDFISVRRGGVGTTARTRLSEAERALDDAVDLATTDPASAVQAARAAEQYAAAAMDAANDDMGGWPGQGGGGGNGAQLGGLVTGIVLGGLLGGRGGSFGGGSFGGGSFGGGGFGGGDGGGGGGGGFSGGGRF</sequence>
<dbReference type="PANTHER" id="PTHR30373">
    <property type="entry name" value="UPF0603 PROTEIN YGCG"/>
    <property type="match status" value="1"/>
</dbReference>
<dbReference type="PANTHER" id="PTHR30373:SF2">
    <property type="entry name" value="UPF0603 PROTEIN YGCG"/>
    <property type="match status" value="1"/>
</dbReference>
<dbReference type="InterPro" id="IPR007621">
    <property type="entry name" value="TPM_dom"/>
</dbReference>
<evidence type="ECO:0000256" key="1">
    <source>
        <dbReference type="SAM" id="Coils"/>
    </source>
</evidence>
<name>A0ABT7T8W6_9MICO</name>
<keyword evidence="6" id="KW-1185">Reference proteome</keyword>
<feature type="transmembrane region" description="Helical" evidence="3">
    <location>
        <begin position="195"/>
        <end position="214"/>
    </location>
</feature>
<keyword evidence="3" id="KW-0812">Transmembrane</keyword>
<feature type="domain" description="TPM" evidence="4">
    <location>
        <begin position="68"/>
        <end position="186"/>
    </location>
</feature>